<dbReference type="InterPro" id="IPR020789">
    <property type="entry name" value="RNA_pol_suN_Zn-BS"/>
</dbReference>
<dbReference type="InterPro" id="IPR000268">
    <property type="entry name" value="RPABC5/Rpb10"/>
</dbReference>
<evidence type="ECO:0000256" key="2">
    <source>
        <dbReference type="ARBA" id="ARBA00022723"/>
    </source>
</evidence>
<organism evidence="5">
    <name type="scientific">viral metagenome</name>
    <dbReference type="NCBI Taxonomy" id="1070528"/>
    <lineage>
        <taxon>unclassified sequences</taxon>
        <taxon>metagenomes</taxon>
        <taxon>organismal metagenomes</taxon>
    </lineage>
</organism>
<dbReference type="GO" id="GO:0005665">
    <property type="term" value="C:RNA polymerase II, core complex"/>
    <property type="evidence" value="ECO:0007669"/>
    <property type="project" value="TreeGrafter"/>
</dbReference>
<reference evidence="5" key="1">
    <citation type="journal article" date="2020" name="Nature">
        <title>Giant virus diversity and host interactions through global metagenomics.</title>
        <authorList>
            <person name="Schulz F."/>
            <person name="Roux S."/>
            <person name="Paez-Espino D."/>
            <person name="Jungbluth S."/>
            <person name="Walsh D.A."/>
            <person name="Denef V.J."/>
            <person name="McMahon K.D."/>
            <person name="Konstantinidis K.T."/>
            <person name="Eloe-Fadrosh E.A."/>
            <person name="Kyrpides N.C."/>
            <person name="Woyke T."/>
        </authorList>
    </citation>
    <scope>NUCLEOTIDE SEQUENCE</scope>
    <source>
        <strain evidence="5">GVMAG-S-1101171-111</strain>
    </source>
</reference>
<dbReference type="GO" id="GO:0008270">
    <property type="term" value="F:zinc ion binding"/>
    <property type="evidence" value="ECO:0007669"/>
    <property type="project" value="InterPro"/>
</dbReference>
<dbReference type="PANTHER" id="PTHR23431:SF3">
    <property type="entry name" value="DNA-DIRECTED RNA POLYMERASES I, II, AND III SUBUNIT RPABC5"/>
    <property type="match status" value="1"/>
</dbReference>
<dbReference type="PANTHER" id="PTHR23431">
    <property type="entry name" value="DNA-DIRECTED RNA POLYMERASES I, II, AND III SUBUNIT RPABC5 FAMILY MEMBER"/>
    <property type="match status" value="1"/>
</dbReference>
<evidence type="ECO:0000313" key="5">
    <source>
        <dbReference type="EMBL" id="QHS82877.1"/>
    </source>
</evidence>
<dbReference type="GO" id="GO:0005736">
    <property type="term" value="C:RNA polymerase I complex"/>
    <property type="evidence" value="ECO:0007669"/>
    <property type="project" value="TreeGrafter"/>
</dbReference>
<evidence type="ECO:0000256" key="1">
    <source>
        <dbReference type="ARBA" id="ARBA00022478"/>
    </source>
</evidence>
<dbReference type="SUPFAM" id="SSF46924">
    <property type="entry name" value="RNA polymerase subunit RPB10"/>
    <property type="match status" value="1"/>
</dbReference>
<keyword evidence="2" id="KW-0479">Metal-binding</keyword>
<proteinExistence type="predicted"/>
<protein>
    <recommendedName>
        <fullName evidence="6">DNA-directed RNA polymerase</fullName>
    </recommendedName>
</protein>
<evidence type="ECO:0000256" key="3">
    <source>
        <dbReference type="ARBA" id="ARBA00022833"/>
    </source>
</evidence>
<dbReference type="Pfam" id="PF01194">
    <property type="entry name" value="RNA_pol_N"/>
    <property type="match status" value="1"/>
</dbReference>
<dbReference type="AlphaFoldDB" id="A0A6C0ASI3"/>
<evidence type="ECO:0000256" key="4">
    <source>
        <dbReference type="ARBA" id="ARBA00023163"/>
    </source>
</evidence>
<sequence length="77" mass="8938">MIIPIKCFTCGTVLADKYRYYQSEVRRLKIAQGIKVDKVVYLSKEVVDKTPEGQVLDDLHLTNVCCRRHMLTHVDIE</sequence>
<dbReference type="InterPro" id="IPR023580">
    <property type="entry name" value="RNA_pol_su_RPB10"/>
</dbReference>
<dbReference type="GO" id="GO:0042797">
    <property type="term" value="P:tRNA transcription by RNA polymerase III"/>
    <property type="evidence" value="ECO:0007669"/>
    <property type="project" value="TreeGrafter"/>
</dbReference>
<dbReference type="GO" id="GO:0003677">
    <property type="term" value="F:DNA binding"/>
    <property type="evidence" value="ECO:0007669"/>
    <property type="project" value="InterPro"/>
</dbReference>
<keyword evidence="3" id="KW-0862">Zinc</keyword>
<dbReference type="GO" id="GO:0006360">
    <property type="term" value="P:transcription by RNA polymerase I"/>
    <property type="evidence" value="ECO:0007669"/>
    <property type="project" value="TreeGrafter"/>
</dbReference>
<dbReference type="EMBL" id="MN740807">
    <property type="protein sequence ID" value="QHS82877.1"/>
    <property type="molecule type" value="Genomic_DNA"/>
</dbReference>
<keyword evidence="4" id="KW-0804">Transcription</keyword>
<dbReference type="GO" id="GO:0003899">
    <property type="term" value="F:DNA-directed RNA polymerase activity"/>
    <property type="evidence" value="ECO:0007669"/>
    <property type="project" value="InterPro"/>
</dbReference>
<name>A0A6C0ASI3_9ZZZZ</name>
<keyword evidence="1" id="KW-0240">DNA-directed RNA polymerase</keyword>
<evidence type="ECO:0008006" key="6">
    <source>
        <dbReference type="Google" id="ProtNLM"/>
    </source>
</evidence>
<dbReference type="Gene3D" id="1.10.10.60">
    <property type="entry name" value="Homeodomain-like"/>
    <property type="match status" value="1"/>
</dbReference>
<dbReference type="PROSITE" id="PS01112">
    <property type="entry name" value="RNA_POL_N_8KD"/>
    <property type="match status" value="1"/>
</dbReference>
<accession>A0A6C0ASI3</accession>
<dbReference type="GO" id="GO:0006366">
    <property type="term" value="P:transcription by RNA polymerase II"/>
    <property type="evidence" value="ECO:0007669"/>
    <property type="project" value="TreeGrafter"/>
</dbReference>
<dbReference type="GO" id="GO:0005666">
    <property type="term" value="C:RNA polymerase III complex"/>
    <property type="evidence" value="ECO:0007669"/>
    <property type="project" value="TreeGrafter"/>
</dbReference>